<dbReference type="InterPro" id="IPR044156">
    <property type="entry name" value="Galectin-like"/>
</dbReference>
<organism evidence="4 5">
    <name type="scientific">Phoxinus phoxinus</name>
    <name type="common">Eurasian minnow</name>
    <dbReference type="NCBI Taxonomy" id="58324"/>
    <lineage>
        <taxon>Eukaryota</taxon>
        <taxon>Metazoa</taxon>
        <taxon>Chordata</taxon>
        <taxon>Craniata</taxon>
        <taxon>Vertebrata</taxon>
        <taxon>Euteleostomi</taxon>
        <taxon>Actinopterygii</taxon>
        <taxon>Neopterygii</taxon>
        <taxon>Teleostei</taxon>
        <taxon>Ostariophysi</taxon>
        <taxon>Cypriniformes</taxon>
        <taxon>Leuciscidae</taxon>
        <taxon>Phoxininae</taxon>
        <taxon>Phoxinus</taxon>
    </lineage>
</organism>
<dbReference type="GO" id="GO:0005615">
    <property type="term" value="C:extracellular space"/>
    <property type="evidence" value="ECO:0007669"/>
    <property type="project" value="TreeGrafter"/>
</dbReference>
<dbReference type="GO" id="GO:0030246">
    <property type="term" value="F:carbohydrate binding"/>
    <property type="evidence" value="ECO:0007669"/>
    <property type="project" value="UniProtKB-UniRule"/>
</dbReference>
<dbReference type="Pfam" id="PF00337">
    <property type="entry name" value="Gal-bind_lectin"/>
    <property type="match status" value="1"/>
</dbReference>
<dbReference type="GO" id="GO:0043236">
    <property type="term" value="F:laminin binding"/>
    <property type="evidence" value="ECO:0007669"/>
    <property type="project" value="TreeGrafter"/>
</dbReference>
<dbReference type="Gene3D" id="2.60.120.200">
    <property type="match status" value="1"/>
</dbReference>
<feature type="domain" description="Galectin" evidence="3">
    <location>
        <begin position="2"/>
        <end position="132"/>
    </location>
</feature>
<sequence>MVFTINDMTFKAGMEMKLSGKIKPGCESFSINIGHSADAIALHFNPRFHYQGDSNVIVCNANQGGWGSEHREQCFPFQQGEGFKMSVTFNNDTFYIKLPDGTMMSFSNRFGDDVFKHVHVTGDIKITSIGVK</sequence>
<keyword evidence="1 2" id="KW-0430">Lectin</keyword>
<dbReference type="CDD" id="cd00070">
    <property type="entry name" value="GLECT"/>
    <property type="match status" value="1"/>
</dbReference>
<keyword evidence="5" id="KW-1185">Reference proteome</keyword>
<proteinExistence type="predicted"/>
<dbReference type="Proteomes" id="UP001364617">
    <property type="component" value="Unassembled WGS sequence"/>
</dbReference>
<evidence type="ECO:0000256" key="1">
    <source>
        <dbReference type="ARBA" id="ARBA00022734"/>
    </source>
</evidence>
<dbReference type="PROSITE" id="PS51304">
    <property type="entry name" value="GALECTIN"/>
    <property type="match status" value="1"/>
</dbReference>
<gene>
    <name evidence="4" type="ORF">R3I93_009584</name>
</gene>
<accession>A0AAN9D038</accession>
<dbReference type="PANTHER" id="PTHR11346">
    <property type="entry name" value="GALECTIN"/>
    <property type="match status" value="1"/>
</dbReference>
<reference evidence="4 5" key="1">
    <citation type="submission" date="2024-02" db="EMBL/GenBank/DDBJ databases">
        <title>Chromosome-level genome assembly of the Eurasian Minnow (Phoxinus phoxinus).</title>
        <authorList>
            <person name="Oriowo T.O."/>
            <person name="Martin S."/>
            <person name="Stange M."/>
            <person name="Chrysostomakis Y."/>
            <person name="Brown T."/>
            <person name="Winkler S."/>
            <person name="Kukowka S."/>
            <person name="Myers E.W."/>
            <person name="Bohne A."/>
        </authorList>
    </citation>
    <scope>NUCLEOTIDE SEQUENCE [LARGE SCALE GENOMIC DNA]</scope>
    <source>
        <strain evidence="4">ZFMK-TIS-60720</strain>
        <tissue evidence="4">Whole Organism</tissue>
    </source>
</reference>
<dbReference type="InterPro" id="IPR013320">
    <property type="entry name" value="ConA-like_dom_sf"/>
</dbReference>
<dbReference type="SUPFAM" id="SSF49899">
    <property type="entry name" value="Concanavalin A-like lectins/glucanases"/>
    <property type="match status" value="1"/>
</dbReference>
<dbReference type="InterPro" id="IPR001079">
    <property type="entry name" value="Galectin_CRD"/>
</dbReference>
<name>A0AAN9D038_9TELE</name>
<dbReference type="SMART" id="SM00908">
    <property type="entry name" value="Gal-bind_lectin"/>
    <property type="match status" value="1"/>
</dbReference>
<comment type="caution">
    <text evidence="4">The sequence shown here is derived from an EMBL/GenBank/DDBJ whole genome shotgun (WGS) entry which is preliminary data.</text>
</comment>
<protein>
    <recommendedName>
        <fullName evidence="2">Galectin</fullName>
    </recommendedName>
</protein>
<dbReference type="AlphaFoldDB" id="A0AAN9D038"/>
<evidence type="ECO:0000259" key="3">
    <source>
        <dbReference type="PROSITE" id="PS51304"/>
    </source>
</evidence>
<dbReference type="FunFam" id="2.60.120.200:FF:000021">
    <property type="entry name" value="Galectin"/>
    <property type="match status" value="1"/>
</dbReference>
<dbReference type="PANTHER" id="PTHR11346:SF97">
    <property type="entry name" value="GALECTIN-1"/>
    <property type="match status" value="1"/>
</dbReference>
<evidence type="ECO:0000256" key="2">
    <source>
        <dbReference type="RuleBase" id="RU102079"/>
    </source>
</evidence>
<evidence type="ECO:0000313" key="5">
    <source>
        <dbReference type="Proteomes" id="UP001364617"/>
    </source>
</evidence>
<evidence type="ECO:0000313" key="4">
    <source>
        <dbReference type="EMBL" id="KAK7154687.1"/>
    </source>
</evidence>
<dbReference type="SMART" id="SM00276">
    <property type="entry name" value="GLECT"/>
    <property type="match status" value="1"/>
</dbReference>
<dbReference type="GO" id="GO:0016936">
    <property type="term" value="F:galactoside binding"/>
    <property type="evidence" value="ECO:0007669"/>
    <property type="project" value="TreeGrafter"/>
</dbReference>
<dbReference type="EMBL" id="JAYKXH010000010">
    <property type="protein sequence ID" value="KAK7154687.1"/>
    <property type="molecule type" value="Genomic_DNA"/>
</dbReference>